<sequence length="283" mass="31734">MEVGSKTTVGPDKGSLPRRHSASDLLDGREVALKLPPTTRFLSKYGQSLGSKLNPILYTGRKSRTDSDGAKISVKKKSVLRKEDEDAAEELEPDNSLPELKGTITNMSKDGDSLVEAMEIEARNLWVNRLNDSFEAELEKEEGDWNSTTADLVDTLDEDETELLSSRLGENESQYSADESNNGDEEFSSLECESDNDPLEDTNFKLENFLKDLPFSNSSVIQGIEEPMEKSLGLLQPEKLSEKEVEVPKDEEVEDHARNKFKAAAKQYRRREEETGRVRSTPK</sequence>
<name>A0AAW1Y7B8_RUBAR</name>
<accession>A0AAW1Y7B8</accession>
<organism evidence="2 3">
    <name type="scientific">Rubus argutus</name>
    <name type="common">Southern blackberry</name>
    <dbReference type="NCBI Taxonomy" id="59490"/>
    <lineage>
        <taxon>Eukaryota</taxon>
        <taxon>Viridiplantae</taxon>
        <taxon>Streptophyta</taxon>
        <taxon>Embryophyta</taxon>
        <taxon>Tracheophyta</taxon>
        <taxon>Spermatophyta</taxon>
        <taxon>Magnoliopsida</taxon>
        <taxon>eudicotyledons</taxon>
        <taxon>Gunneridae</taxon>
        <taxon>Pentapetalae</taxon>
        <taxon>rosids</taxon>
        <taxon>fabids</taxon>
        <taxon>Rosales</taxon>
        <taxon>Rosaceae</taxon>
        <taxon>Rosoideae</taxon>
        <taxon>Rosoideae incertae sedis</taxon>
        <taxon>Rubus</taxon>
    </lineage>
</organism>
<proteinExistence type="predicted"/>
<comment type="caution">
    <text evidence="2">The sequence shown here is derived from an EMBL/GenBank/DDBJ whole genome shotgun (WGS) entry which is preliminary data.</text>
</comment>
<feature type="compositionally biased region" description="Basic and acidic residues" evidence="1">
    <location>
        <begin position="243"/>
        <end position="258"/>
    </location>
</feature>
<feature type="region of interest" description="Disordered" evidence="1">
    <location>
        <begin position="243"/>
        <end position="283"/>
    </location>
</feature>
<feature type="compositionally biased region" description="Basic residues" evidence="1">
    <location>
        <begin position="259"/>
        <end position="269"/>
    </location>
</feature>
<dbReference type="AlphaFoldDB" id="A0AAW1Y7B8"/>
<reference evidence="2 3" key="1">
    <citation type="journal article" date="2023" name="G3 (Bethesda)">
        <title>A chromosome-length genome assembly and annotation of blackberry (Rubus argutus, cv. 'Hillquist').</title>
        <authorList>
            <person name="Bruna T."/>
            <person name="Aryal R."/>
            <person name="Dudchenko O."/>
            <person name="Sargent D.J."/>
            <person name="Mead D."/>
            <person name="Buti M."/>
            <person name="Cavallini A."/>
            <person name="Hytonen T."/>
            <person name="Andres J."/>
            <person name="Pham M."/>
            <person name="Weisz D."/>
            <person name="Mascagni F."/>
            <person name="Usai G."/>
            <person name="Natali L."/>
            <person name="Bassil N."/>
            <person name="Fernandez G.E."/>
            <person name="Lomsadze A."/>
            <person name="Armour M."/>
            <person name="Olukolu B."/>
            <person name="Poorten T."/>
            <person name="Britton C."/>
            <person name="Davik J."/>
            <person name="Ashrafi H."/>
            <person name="Aiden E.L."/>
            <person name="Borodovsky M."/>
            <person name="Worthington M."/>
        </authorList>
    </citation>
    <scope>NUCLEOTIDE SEQUENCE [LARGE SCALE GENOMIC DNA]</scope>
    <source>
        <strain evidence="2">PI 553951</strain>
    </source>
</reference>
<evidence type="ECO:0000256" key="1">
    <source>
        <dbReference type="SAM" id="MobiDB-lite"/>
    </source>
</evidence>
<feature type="region of interest" description="Disordered" evidence="1">
    <location>
        <begin position="79"/>
        <end position="105"/>
    </location>
</feature>
<keyword evidence="3" id="KW-1185">Reference proteome</keyword>
<evidence type="ECO:0000313" key="2">
    <source>
        <dbReference type="EMBL" id="KAK9944114.1"/>
    </source>
</evidence>
<gene>
    <name evidence="2" type="ORF">M0R45_009696</name>
</gene>
<protein>
    <submittedName>
        <fullName evidence="2">Uncharacterized protein</fullName>
    </submittedName>
</protein>
<feature type="region of interest" description="Disordered" evidence="1">
    <location>
        <begin position="1"/>
        <end position="25"/>
    </location>
</feature>
<dbReference type="EMBL" id="JBEDUW010000002">
    <property type="protein sequence ID" value="KAK9944114.1"/>
    <property type="molecule type" value="Genomic_DNA"/>
</dbReference>
<feature type="compositionally biased region" description="Polar residues" evidence="1">
    <location>
        <begin position="171"/>
        <end position="180"/>
    </location>
</feature>
<dbReference type="Proteomes" id="UP001457282">
    <property type="component" value="Unassembled WGS sequence"/>
</dbReference>
<feature type="region of interest" description="Disordered" evidence="1">
    <location>
        <begin position="157"/>
        <end position="200"/>
    </location>
</feature>
<feature type="compositionally biased region" description="Acidic residues" evidence="1">
    <location>
        <begin position="181"/>
        <end position="200"/>
    </location>
</feature>
<evidence type="ECO:0000313" key="3">
    <source>
        <dbReference type="Proteomes" id="UP001457282"/>
    </source>
</evidence>